<evidence type="ECO:0000313" key="3">
    <source>
        <dbReference type="WBParaSite" id="L893_g26984.t1"/>
    </source>
</evidence>
<dbReference type="AlphaFoldDB" id="A0A1I7ZIW6"/>
<organism evidence="2 3">
    <name type="scientific">Steinernema glaseri</name>
    <dbReference type="NCBI Taxonomy" id="37863"/>
    <lineage>
        <taxon>Eukaryota</taxon>
        <taxon>Metazoa</taxon>
        <taxon>Ecdysozoa</taxon>
        <taxon>Nematoda</taxon>
        <taxon>Chromadorea</taxon>
        <taxon>Rhabditida</taxon>
        <taxon>Tylenchina</taxon>
        <taxon>Panagrolaimomorpha</taxon>
        <taxon>Strongyloidoidea</taxon>
        <taxon>Steinernematidae</taxon>
        <taxon>Steinernema</taxon>
    </lineage>
</organism>
<proteinExistence type="predicted"/>
<evidence type="ECO:0000256" key="1">
    <source>
        <dbReference type="SAM" id="MobiDB-lite"/>
    </source>
</evidence>
<accession>A0A1I7ZIW6</accession>
<dbReference type="WBParaSite" id="L893_g26984.t1">
    <property type="protein sequence ID" value="L893_g26984.t1"/>
    <property type="gene ID" value="L893_g26984"/>
</dbReference>
<feature type="region of interest" description="Disordered" evidence="1">
    <location>
        <begin position="40"/>
        <end position="70"/>
    </location>
</feature>
<sequence length="141" mass="15345">MDSSDLITRVHGMKVGMEEFLAMPGWSRCRERGCLQERLAGSEGGRSDVPKKRSLPQAAEHSATTAKNRTFSVLSHGSSSSLFLFGNRPSKEAKKVPRSTSPPQPSTLFLCPRRLGCPVAFLALSQGAAAMCSNFEFWALI</sequence>
<name>A0A1I7ZIW6_9BILA</name>
<reference evidence="3" key="1">
    <citation type="submission" date="2016-11" db="UniProtKB">
        <authorList>
            <consortium name="WormBaseParasite"/>
        </authorList>
    </citation>
    <scope>IDENTIFICATION</scope>
</reference>
<protein>
    <submittedName>
        <fullName evidence="3">Uncharacterized protein</fullName>
    </submittedName>
</protein>
<dbReference type="Proteomes" id="UP000095287">
    <property type="component" value="Unplaced"/>
</dbReference>
<keyword evidence="2" id="KW-1185">Reference proteome</keyword>
<evidence type="ECO:0000313" key="2">
    <source>
        <dbReference type="Proteomes" id="UP000095287"/>
    </source>
</evidence>